<feature type="transmembrane region" description="Helical" evidence="2">
    <location>
        <begin position="70"/>
        <end position="90"/>
    </location>
</feature>
<sequence length="635" mass="66860">MMKRSLGPFWTGLSTVVGVAFVALSCYQMFALAPNGFVLQENSYYYALVGLALAQVYIHRKPYASAPDRVAWYDVALAALSLALCLFFSWNGYNITIGGWMFAPPNDLVSGAAIVLPFLVLEALRRCAGKALLAICAFFMVYPAFADHMPSFLEGQSLPLATVFTFHSLSPQSLIGIPMQVVGSLLIGYIVFGIVLAETGGGKFFLDLSFSALGRYRGGAGKVAVIASALFGSISGSAVSNVITIGGVTIPAMKRSGIPARSAGAIEACASTGGVLMPPIMGAAAFLMAQFLEVPYLEVAIAAVIPSLLYYFGLLIQLDSLAARQNIKGLDPSEIPSARRVFAAGWPFAAVFAVLGLFLFLRREEQAPYFAVLFVFACLALRKSTRLGLSSYLDLLAKTAGSIADLAVTIGAVGFIIGSMSLTGIGASISGELVSLAGGNVYLMLIMGAFASFILGMGMTTSACYIFLAIVLAPGLVAQGFNQMCVHMFILYWAMTSNITPPVGMACFPAASIAEAPFMQVGKNAMTFGFVLYLIPFVFVVQPAMLFQSTSAVECAYYICTAFLGVFVAASAIGRYMAGIGHLPLAVCALLVPLGLVLTGPFSPEITIAAVAATGALLFFQKRRNALTSSPTAAH</sequence>
<feature type="transmembrane region" description="Helical" evidence="2">
    <location>
        <begin position="367"/>
        <end position="385"/>
    </location>
</feature>
<keyword evidence="1" id="KW-0997">Cell inner membrane</keyword>
<feature type="transmembrane region" description="Helical" evidence="2">
    <location>
        <begin position="602"/>
        <end position="620"/>
    </location>
</feature>
<feature type="domain" description="TRAP C4-dicarboxylate transport system permease DctM subunit" evidence="3">
    <location>
        <begin position="118"/>
        <end position="548"/>
    </location>
</feature>
<accession>A0A212JRZ7</accession>
<dbReference type="GO" id="GO:0005886">
    <property type="term" value="C:plasma membrane"/>
    <property type="evidence" value="ECO:0007669"/>
    <property type="project" value="UniProtKB-SubCell"/>
</dbReference>
<dbReference type="GO" id="GO:0022857">
    <property type="term" value="F:transmembrane transporter activity"/>
    <property type="evidence" value="ECO:0007669"/>
    <property type="project" value="UniProtKB-UniRule"/>
</dbReference>
<feature type="transmembrane region" description="Helical" evidence="2">
    <location>
        <begin position="128"/>
        <end position="145"/>
    </location>
</feature>
<dbReference type="InterPro" id="IPR010656">
    <property type="entry name" value="DctM"/>
</dbReference>
<dbReference type="NCBIfam" id="TIGR02123">
    <property type="entry name" value="TRAP_fused"/>
    <property type="match status" value="1"/>
</dbReference>
<gene>
    <name evidence="4" type="ORF">KL86APRO_11561</name>
</gene>
<feature type="transmembrane region" description="Helical" evidence="2">
    <location>
        <begin position="556"/>
        <end position="573"/>
    </location>
</feature>
<evidence type="ECO:0000259" key="3">
    <source>
        <dbReference type="Pfam" id="PF06808"/>
    </source>
</evidence>
<keyword evidence="1" id="KW-0813">Transport</keyword>
<keyword evidence="2" id="KW-1133">Transmembrane helix</keyword>
<keyword evidence="1" id="KW-1003">Cell membrane</keyword>
<feature type="transmembrane region" description="Helical" evidence="2">
    <location>
        <begin position="465"/>
        <end position="493"/>
    </location>
</feature>
<protein>
    <recommendedName>
        <fullName evidence="3">TRAP C4-dicarboxylate transport system permease DctM subunit domain-containing protein</fullName>
    </recommendedName>
</protein>
<feature type="transmembrane region" description="Helical" evidence="2">
    <location>
        <begin position="299"/>
        <end position="321"/>
    </location>
</feature>
<evidence type="ECO:0000313" key="4">
    <source>
        <dbReference type="EMBL" id="SBW02254.1"/>
    </source>
</evidence>
<feature type="transmembrane region" description="Helical" evidence="2">
    <location>
        <begin position="42"/>
        <end position="58"/>
    </location>
</feature>
<feature type="transmembrane region" description="Helical" evidence="2">
    <location>
        <begin position="441"/>
        <end position="458"/>
    </location>
</feature>
<comment type="subcellular location">
    <subcellularLocation>
        <location evidence="1">Cell inner membrane</location>
        <topology evidence="1">Multi-pass membrane protein</topology>
    </subcellularLocation>
</comment>
<dbReference type="PROSITE" id="PS51257">
    <property type="entry name" value="PROKAR_LIPOPROTEIN"/>
    <property type="match status" value="1"/>
</dbReference>
<comment type="function">
    <text evidence="1">Part of the tripartite ATP-independent periplasmic (TRAP) transport system.</text>
</comment>
<feature type="transmembrane region" description="Helical" evidence="2">
    <location>
        <begin position="181"/>
        <end position="206"/>
    </location>
</feature>
<proteinExistence type="predicted"/>
<evidence type="ECO:0000256" key="2">
    <source>
        <dbReference type="SAM" id="Phobius"/>
    </source>
</evidence>
<organism evidence="4">
    <name type="scientific">uncultured Alphaproteobacteria bacterium</name>
    <dbReference type="NCBI Taxonomy" id="91750"/>
    <lineage>
        <taxon>Bacteria</taxon>
        <taxon>Pseudomonadati</taxon>
        <taxon>Pseudomonadota</taxon>
        <taxon>Alphaproteobacteria</taxon>
        <taxon>environmental samples</taxon>
    </lineage>
</organism>
<evidence type="ECO:0000256" key="1">
    <source>
        <dbReference type="RuleBase" id="RU369079"/>
    </source>
</evidence>
<feature type="transmembrane region" description="Helical" evidence="2">
    <location>
        <begin position="102"/>
        <end position="121"/>
    </location>
</feature>
<dbReference type="AlphaFoldDB" id="A0A212JRZ7"/>
<feature type="transmembrane region" description="Helical" evidence="2">
    <location>
        <begin position="406"/>
        <end position="429"/>
    </location>
</feature>
<feature type="transmembrane region" description="Helical" evidence="2">
    <location>
        <begin position="9"/>
        <end position="30"/>
    </location>
</feature>
<dbReference type="Pfam" id="PF06808">
    <property type="entry name" value="DctM"/>
    <property type="match status" value="1"/>
</dbReference>
<feature type="transmembrane region" description="Helical" evidence="2">
    <location>
        <begin position="226"/>
        <end position="253"/>
    </location>
</feature>
<dbReference type="PANTHER" id="PTHR43849">
    <property type="entry name" value="BLL3936 PROTEIN"/>
    <property type="match status" value="1"/>
</dbReference>
<dbReference type="EMBL" id="FLUO01000001">
    <property type="protein sequence ID" value="SBW02254.1"/>
    <property type="molecule type" value="Genomic_DNA"/>
</dbReference>
<feature type="transmembrane region" description="Helical" evidence="2">
    <location>
        <begin position="341"/>
        <end position="361"/>
    </location>
</feature>
<dbReference type="PANTHER" id="PTHR43849:SF2">
    <property type="entry name" value="BLL3936 PROTEIN"/>
    <property type="match status" value="1"/>
</dbReference>
<feature type="transmembrane region" description="Helical" evidence="2">
    <location>
        <begin position="499"/>
        <end position="518"/>
    </location>
</feature>
<dbReference type="InterPro" id="IPR011853">
    <property type="entry name" value="TRAP_DctM-Dct_fused"/>
</dbReference>
<keyword evidence="2" id="KW-0472">Membrane</keyword>
<reference evidence="4" key="1">
    <citation type="submission" date="2016-04" db="EMBL/GenBank/DDBJ databases">
        <authorList>
            <person name="Evans L.H."/>
            <person name="Alamgir A."/>
            <person name="Owens N."/>
            <person name="Weber N.D."/>
            <person name="Virtaneva K."/>
            <person name="Barbian K."/>
            <person name="Babar A."/>
            <person name="Rosenke K."/>
        </authorList>
    </citation>
    <scope>NUCLEOTIDE SEQUENCE</scope>
    <source>
        <strain evidence="4">86</strain>
    </source>
</reference>
<feature type="transmembrane region" description="Helical" evidence="2">
    <location>
        <begin position="530"/>
        <end position="550"/>
    </location>
</feature>
<keyword evidence="2" id="KW-0812">Transmembrane</keyword>
<feature type="transmembrane region" description="Helical" evidence="2">
    <location>
        <begin position="265"/>
        <end position="287"/>
    </location>
</feature>
<name>A0A212JRZ7_9PROT</name>